<dbReference type="PANTHER" id="PTHR43775">
    <property type="entry name" value="FATTY ACID SYNTHASE"/>
    <property type="match status" value="1"/>
</dbReference>
<dbReference type="GO" id="GO:0071770">
    <property type="term" value="P:DIM/DIP cell wall layer assembly"/>
    <property type="evidence" value="ECO:0007669"/>
    <property type="project" value="TreeGrafter"/>
</dbReference>
<dbReference type="EMBL" id="MEHK01000004">
    <property type="protein sequence ID" value="OEJ21760.1"/>
    <property type="molecule type" value="Genomic_DNA"/>
</dbReference>
<keyword evidence="1" id="KW-0596">Phosphopantetheine</keyword>
<name>A0A1E5NZL4_9ACTN</name>
<protein>
    <recommendedName>
        <fullName evidence="3">Beta-ketoacyl synthase-like N-terminal domain-containing protein</fullName>
    </recommendedName>
</protein>
<evidence type="ECO:0000259" key="3">
    <source>
        <dbReference type="Pfam" id="PF00109"/>
    </source>
</evidence>
<dbReference type="Gene3D" id="3.40.47.10">
    <property type="match status" value="1"/>
</dbReference>
<keyword evidence="2" id="KW-0597">Phosphoprotein</keyword>
<keyword evidence="5" id="KW-1185">Reference proteome</keyword>
<dbReference type="GO" id="GO:0004312">
    <property type="term" value="F:fatty acid synthase activity"/>
    <property type="evidence" value="ECO:0007669"/>
    <property type="project" value="TreeGrafter"/>
</dbReference>
<dbReference type="InterPro" id="IPR014030">
    <property type="entry name" value="Ketoacyl_synth_N"/>
</dbReference>
<comment type="caution">
    <text evidence="4">The sequence shown here is derived from an EMBL/GenBank/DDBJ whole genome shotgun (WGS) entry which is preliminary data.</text>
</comment>
<dbReference type="Proteomes" id="UP000095705">
    <property type="component" value="Unassembled WGS sequence"/>
</dbReference>
<gene>
    <name evidence="4" type="ORF">BGK67_35610</name>
</gene>
<evidence type="ECO:0000256" key="1">
    <source>
        <dbReference type="ARBA" id="ARBA00022450"/>
    </source>
</evidence>
<dbReference type="GO" id="GO:0005737">
    <property type="term" value="C:cytoplasm"/>
    <property type="evidence" value="ECO:0007669"/>
    <property type="project" value="TreeGrafter"/>
</dbReference>
<sequence>MVTAHLARESLLRGESDIALIGASSLTFPLEQGYLYQQGLVVSGDGHCRAFDAEGDGTVGTASA</sequence>
<dbReference type="InterPro" id="IPR050091">
    <property type="entry name" value="PKS_NRPS_Biosynth_Enz"/>
</dbReference>
<evidence type="ECO:0000256" key="2">
    <source>
        <dbReference type="ARBA" id="ARBA00022553"/>
    </source>
</evidence>
<dbReference type="Pfam" id="PF00109">
    <property type="entry name" value="ketoacyl-synt"/>
    <property type="match status" value="1"/>
</dbReference>
<dbReference type="STRING" id="36818.BGK67_35610"/>
<dbReference type="InterPro" id="IPR016039">
    <property type="entry name" value="Thiolase-like"/>
</dbReference>
<dbReference type="SUPFAM" id="SSF53901">
    <property type="entry name" value="Thiolase-like"/>
    <property type="match status" value="1"/>
</dbReference>
<dbReference type="AlphaFoldDB" id="A0A1E5NZL4"/>
<organism evidence="4 5">
    <name type="scientific">Streptomyces subrutilus</name>
    <dbReference type="NCBI Taxonomy" id="36818"/>
    <lineage>
        <taxon>Bacteria</taxon>
        <taxon>Bacillati</taxon>
        <taxon>Actinomycetota</taxon>
        <taxon>Actinomycetes</taxon>
        <taxon>Kitasatosporales</taxon>
        <taxon>Streptomycetaceae</taxon>
        <taxon>Streptomyces</taxon>
    </lineage>
</organism>
<dbReference type="GO" id="GO:0005886">
    <property type="term" value="C:plasma membrane"/>
    <property type="evidence" value="ECO:0007669"/>
    <property type="project" value="TreeGrafter"/>
</dbReference>
<evidence type="ECO:0000313" key="5">
    <source>
        <dbReference type="Proteomes" id="UP000095705"/>
    </source>
</evidence>
<proteinExistence type="predicted"/>
<feature type="domain" description="Beta-ketoacyl synthase-like N-terminal" evidence="3">
    <location>
        <begin position="2"/>
        <end position="59"/>
    </location>
</feature>
<evidence type="ECO:0000313" key="4">
    <source>
        <dbReference type="EMBL" id="OEJ21760.1"/>
    </source>
</evidence>
<reference evidence="4 5" key="1">
    <citation type="submission" date="2016-08" db="EMBL/GenBank/DDBJ databases">
        <title>The complete genome of Streptomyces subrutilus 10-1-1.</title>
        <authorList>
            <person name="Chen X."/>
        </authorList>
    </citation>
    <scope>NUCLEOTIDE SEQUENCE [LARGE SCALE GENOMIC DNA]</scope>
    <source>
        <strain evidence="4 5">10-1-1</strain>
    </source>
</reference>
<accession>A0A1E5NZL4</accession>
<dbReference type="PANTHER" id="PTHR43775:SF37">
    <property type="entry name" value="SI:DKEY-61P9.11"/>
    <property type="match status" value="1"/>
</dbReference>
<dbReference type="GO" id="GO:0006633">
    <property type="term" value="P:fatty acid biosynthetic process"/>
    <property type="evidence" value="ECO:0007669"/>
    <property type="project" value="TreeGrafter"/>
</dbReference>